<evidence type="ECO:0008006" key="2">
    <source>
        <dbReference type="Google" id="ProtNLM"/>
    </source>
</evidence>
<name>A0A3D0KB19_9GAMM</name>
<protein>
    <recommendedName>
        <fullName evidence="2">Asparagine synthetase domain-containing protein</fullName>
    </recommendedName>
</protein>
<dbReference type="AlphaFoldDB" id="A0A3D0KB19"/>
<proteinExistence type="predicted"/>
<organism evidence="1">
    <name type="scientific">Halomonas campaniensis</name>
    <dbReference type="NCBI Taxonomy" id="213554"/>
    <lineage>
        <taxon>Bacteria</taxon>
        <taxon>Pseudomonadati</taxon>
        <taxon>Pseudomonadota</taxon>
        <taxon>Gammaproteobacteria</taxon>
        <taxon>Oceanospirillales</taxon>
        <taxon>Halomonadaceae</taxon>
        <taxon>Halomonas</taxon>
    </lineage>
</organism>
<accession>A0A3D0KB19</accession>
<evidence type="ECO:0000313" key="1">
    <source>
        <dbReference type="EMBL" id="HCA00654.1"/>
    </source>
</evidence>
<reference evidence="1" key="1">
    <citation type="journal article" date="2018" name="Nat. Biotechnol.">
        <title>A standardized bacterial taxonomy based on genome phylogeny substantially revises the tree of life.</title>
        <authorList>
            <person name="Parks D.H."/>
            <person name="Chuvochina M."/>
            <person name="Waite D.W."/>
            <person name="Rinke C."/>
            <person name="Skarshewski A."/>
            <person name="Chaumeil P.A."/>
            <person name="Hugenholtz P."/>
        </authorList>
    </citation>
    <scope>NUCLEOTIDE SEQUENCE [LARGE SCALE GENOMIC DNA]</scope>
    <source>
        <strain evidence="1">UBA11284</strain>
    </source>
</reference>
<gene>
    <name evidence="1" type="ORF">DEO68_00395</name>
</gene>
<sequence>MDTNSFFNRCRFIDRAGNMSDNFTELAVKQPTLTFNEQYLNPRFKDRTETPFEEITLADPANYAPTLEFARQPEFQGDYESYLELILERLRSVLLTLDPSEKYLFSHSSGADSRIVSGVMAQLRREGLASFDNVLFYCWGRPEAEALKGIMKAGGWDNFIINDDSKPDAFDVGVPDFPVGGWNPYTSQMKFWGDLDPSEYIFLSGAEGETFMRPYEAWVHSRGFFVERGESIHRLCNIFKGGFFPLLSYDVLELTMAMPKAWRNVKDPRMGRDKVRTDLVERVGLLDIPVDQAYYNFNFTEARKRQMVELYQSSKFRRDHGVELDFDDLFQNANGWNSRCWSFAVTVYEQLM</sequence>
<dbReference type="EMBL" id="DOTR01000004">
    <property type="protein sequence ID" value="HCA00654.1"/>
    <property type="molecule type" value="Genomic_DNA"/>
</dbReference>
<comment type="caution">
    <text evidence="1">The sequence shown here is derived from an EMBL/GenBank/DDBJ whole genome shotgun (WGS) entry which is preliminary data.</text>
</comment>